<sequence length="57" mass="6557">MQNIAKAGKGYTLPFARRAAAFTLQFMEDAFHPHQLYKLFYADNQPAEFLTFNNLST</sequence>
<proteinExistence type="predicted"/>
<organism evidence="1 2">
    <name type="scientific">Mucilaginibacter gossypii</name>
    <dbReference type="NCBI Taxonomy" id="551996"/>
    <lineage>
        <taxon>Bacteria</taxon>
        <taxon>Pseudomonadati</taxon>
        <taxon>Bacteroidota</taxon>
        <taxon>Sphingobacteriia</taxon>
        <taxon>Sphingobacteriales</taxon>
        <taxon>Sphingobacteriaceae</taxon>
        <taxon>Mucilaginibacter</taxon>
    </lineage>
</organism>
<evidence type="ECO:0000313" key="1">
    <source>
        <dbReference type="EMBL" id="SDH35511.1"/>
    </source>
</evidence>
<protein>
    <submittedName>
        <fullName evidence="1">Uncharacterized protein</fullName>
    </submittedName>
</protein>
<dbReference type="STRING" id="551996.SAMN05192573_10935"/>
<dbReference type="RefSeq" id="WP_176844493.1">
    <property type="nucleotide sequence ID" value="NZ_CP071878.2"/>
</dbReference>
<accession>A0A1G8BQU4</accession>
<name>A0A1G8BQU4_9SPHI</name>
<keyword evidence="2" id="KW-1185">Reference proteome</keyword>
<dbReference type="Proteomes" id="UP000199705">
    <property type="component" value="Unassembled WGS sequence"/>
</dbReference>
<dbReference type="EMBL" id="FNCG01000009">
    <property type="protein sequence ID" value="SDH35511.1"/>
    <property type="molecule type" value="Genomic_DNA"/>
</dbReference>
<gene>
    <name evidence="1" type="ORF">SAMN05192573_10935</name>
</gene>
<reference evidence="2" key="1">
    <citation type="submission" date="2016-10" db="EMBL/GenBank/DDBJ databases">
        <authorList>
            <person name="Varghese N."/>
            <person name="Submissions S."/>
        </authorList>
    </citation>
    <scope>NUCLEOTIDE SEQUENCE [LARGE SCALE GENOMIC DNA]</scope>
    <source>
        <strain evidence="2">Gh-67</strain>
    </source>
</reference>
<evidence type="ECO:0000313" key="2">
    <source>
        <dbReference type="Proteomes" id="UP000199705"/>
    </source>
</evidence>
<dbReference type="AlphaFoldDB" id="A0A1G8BQU4"/>